<dbReference type="GO" id="GO:0003756">
    <property type="term" value="F:protein disulfide isomerase activity"/>
    <property type="evidence" value="ECO:0007669"/>
    <property type="project" value="TreeGrafter"/>
</dbReference>
<feature type="domain" description="Thioredoxin" evidence="5">
    <location>
        <begin position="17"/>
        <end position="138"/>
    </location>
</feature>
<evidence type="ECO:0000256" key="2">
    <source>
        <dbReference type="ARBA" id="ARBA00022729"/>
    </source>
</evidence>
<dbReference type="InterPro" id="IPR017937">
    <property type="entry name" value="Thioredoxin_CS"/>
</dbReference>
<keyword evidence="3" id="KW-0812">Transmembrane</keyword>
<keyword evidence="6" id="KW-0413">Isomerase</keyword>
<sequence length="588" mass="65090">MFVAFYRLPISLLLTLFLIAFSRSSAASPTTTAALKPPLTKDDFTSTVAKGVWLVEFFSPYCGHCRAFAPTWQKLVAHSEMSAGVQLAQVDCSVSGDLCNANSVKGYPQMNLFRDGAFVEVYRGSRDFNLLTTYLAKHAPTQDPWLSVTPMHRPDSISQGDIKSPLTQHNFNDTIANGFWFVQYYTPWCGHCKRFAPTWKKLVAHSDGVHLARVDCDASRDLCTANKVFGYPQLDLYRDGEFVGTYRNSRTFDLIVKYLAAATRTPPSAPILNLNGEVAILSPDNFTAVVFQGPAFVSFYPKYCYGCEQLASIWTKLATVMQQRVTIAEVRCGEDNSFLCIAHGISLGAAHEPTLIYFPSVHTVEVTYTGPRTLAQLGAFVDVGGVYPPPAMEFSRDTYRIVKAAPITVLATVGMEGTIESVAARVREIAAEWYRAHGPSNARTVQFAWEDPTKYEDVVRAPVYGEVTVTIVDHEAGSRGYGKVYLTEKSGEQLKLATESIFSVLEDVARAAPSSALSWQGEVEDSAESVSEQAMRYLYAADAYVVAHPLKTLYWLCMSLAVVYLAFRRCLRAESELQYDADKGMLVQ</sequence>
<feature type="signal peptide" evidence="4">
    <location>
        <begin position="1"/>
        <end position="26"/>
    </location>
</feature>
<dbReference type="GO" id="GO:0005783">
    <property type="term" value="C:endoplasmic reticulum"/>
    <property type="evidence" value="ECO:0007669"/>
    <property type="project" value="TreeGrafter"/>
</dbReference>
<dbReference type="GO" id="GO:0006457">
    <property type="term" value="P:protein folding"/>
    <property type="evidence" value="ECO:0007669"/>
    <property type="project" value="TreeGrafter"/>
</dbReference>
<feature type="chain" id="PRO_5034272635" evidence="4">
    <location>
        <begin position="27"/>
        <end position="588"/>
    </location>
</feature>
<dbReference type="Gene3D" id="3.40.30.10">
    <property type="entry name" value="Glutaredoxin"/>
    <property type="match status" value="3"/>
</dbReference>
<dbReference type="PANTHER" id="PTHR45672:SF3">
    <property type="entry name" value="THIOREDOXIN DOMAIN-CONTAINING PROTEIN 5"/>
    <property type="match status" value="1"/>
</dbReference>
<dbReference type="InterPro" id="IPR036249">
    <property type="entry name" value="Thioredoxin-like_sf"/>
</dbReference>
<organism evidence="6 7">
    <name type="scientific">Mycena venus</name>
    <dbReference type="NCBI Taxonomy" id="2733690"/>
    <lineage>
        <taxon>Eukaryota</taxon>
        <taxon>Fungi</taxon>
        <taxon>Dikarya</taxon>
        <taxon>Basidiomycota</taxon>
        <taxon>Agaricomycotina</taxon>
        <taxon>Agaricomycetes</taxon>
        <taxon>Agaricomycetidae</taxon>
        <taxon>Agaricales</taxon>
        <taxon>Marasmiineae</taxon>
        <taxon>Mycenaceae</taxon>
        <taxon>Mycena</taxon>
    </lineage>
</organism>
<keyword evidence="3" id="KW-0472">Membrane</keyword>
<dbReference type="InterPro" id="IPR051063">
    <property type="entry name" value="PDI"/>
</dbReference>
<dbReference type="InterPro" id="IPR013766">
    <property type="entry name" value="Thioredoxin_domain"/>
</dbReference>
<dbReference type="Proteomes" id="UP000620124">
    <property type="component" value="Unassembled WGS sequence"/>
</dbReference>
<evidence type="ECO:0000259" key="5">
    <source>
        <dbReference type="PROSITE" id="PS51352"/>
    </source>
</evidence>
<evidence type="ECO:0000256" key="1">
    <source>
        <dbReference type="ARBA" id="ARBA00006347"/>
    </source>
</evidence>
<evidence type="ECO:0000313" key="6">
    <source>
        <dbReference type="EMBL" id="KAF7360638.1"/>
    </source>
</evidence>
<keyword evidence="2 4" id="KW-0732">Signal</keyword>
<evidence type="ECO:0000313" key="7">
    <source>
        <dbReference type="Proteomes" id="UP000620124"/>
    </source>
</evidence>
<dbReference type="CDD" id="cd02961">
    <property type="entry name" value="PDI_a_family"/>
    <property type="match status" value="1"/>
</dbReference>
<evidence type="ECO:0000256" key="4">
    <source>
        <dbReference type="SAM" id="SignalP"/>
    </source>
</evidence>
<comment type="caution">
    <text evidence="6">The sequence shown here is derived from an EMBL/GenBank/DDBJ whole genome shotgun (WGS) entry which is preliminary data.</text>
</comment>
<proteinExistence type="inferred from homology"/>
<accession>A0A8H6YIX3</accession>
<dbReference type="PROSITE" id="PS00194">
    <property type="entry name" value="THIOREDOXIN_1"/>
    <property type="match status" value="2"/>
</dbReference>
<dbReference type="SUPFAM" id="SSF52833">
    <property type="entry name" value="Thioredoxin-like"/>
    <property type="match status" value="3"/>
</dbReference>
<dbReference type="PANTHER" id="PTHR45672">
    <property type="entry name" value="PROTEIN DISULFIDE-ISOMERASE C17H9.14C-RELATED"/>
    <property type="match status" value="1"/>
</dbReference>
<feature type="transmembrane region" description="Helical" evidence="3">
    <location>
        <begin position="553"/>
        <end position="571"/>
    </location>
</feature>
<keyword evidence="3" id="KW-1133">Transmembrane helix</keyword>
<keyword evidence="7" id="KW-1185">Reference proteome</keyword>
<feature type="domain" description="Thioredoxin" evidence="5">
    <location>
        <begin position="139"/>
        <end position="264"/>
    </location>
</feature>
<reference evidence="6" key="1">
    <citation type="submission" date="2020-05" db="EMBL/GenBank/DDBJ databases">
        <title>Mycena genomes resolve the evolution of fungal bioluminescence.</title>
        <authorList>
            <person name="Tsai I.J."/>
        </authorList>
    </citation>
    <scope>NUCLEOTIDE SEQUENCE</scope>
    <source>
        <strain evidence="6">CCC161011</strain>
    </source>
</reference>
<dbReference type="EMBL" id="JACAZI010000005">
    <property type="protein sequence ID" value="KAF7360638.1"/>
    <property type="molecule type" value="Genomic_DNA"/>
</dbReference>
<evidence type="ECO:0000256" key="3">
    <source>
        <dbReference type="SAM" id="Phobius"/>
    </source>
</evidence>
<dbReference type="AlphaFoldDB" id="A0A8H6YIX3"/>
<gene>
    <name evidence="6" type="ORF">MVEN_00795500</name>
</gene>
<name>A0A8H6YIX3_9AGAR</name>
<dbReference type="PROSITE" id="PS51352">
    <property type="entry name" value="THIOREDOXIN_2"/>
    <property type="match status" value="2"/>
</dbReference>
<dbReference type="OrthoDB" id="72053at2759"/>
<dbReference type="Pfam" id="PF00085">
    <property type="entry name" value="Thioredoxin"/>
    <property type="match status" value="3"/>
</dbReference>
<protein>
    <submittedName>
        <fullName evidence="6">Protein disulfide isomerase</fullName>
    </submittedName>
</protein>
<comment type="similarity">
    <text evidence="1">Belongs to the protein disulfide isomerase family.</text>
</comment>